<keyword evidence="1" id="KW-0472">Membrane</keyword>
<keyword evidence="1" id="KW-1133">Transmembrane helix</keyword>
<dbReference type="Proteomes" id="UP000660611">
    <property type="component" value="Unassembled WGS sequence"/>
</dbReference>
<dbReference type="Gene3D" id="2.120.10.30">
    <property type="entry name" value="TolB, C-terminal domain"/>
    <property type="match status" value="1"/>
</dbReference>
<dbReference type="EMBL" id="BONQ01000128">
    <property type="protein sequence ID" value="GIG50111.1"/>
    <property type="molecule type" value="Genomic_DNA"/>
</dbReference>
<evidence type="ECO:0000313" key="2">
    <source>
        <dbReference type="EMBL" id="GIG50111.1"/>
    </source>
</evidence>
<accession>A0A919UFF6</accession>
<feature type="transmembrane region" description="Helical" evidence="1">
    <location>
        <begin position="446"/>
        <end position="469"/>
    </location>
</feature>
<evidence type="ECO:0000313" key="3">
    <source>
        <dbReference type="Proteomes" id="UP000660611"/>
    </source>
</evidence>
<organism evidence="2 3">
    <name type="scientific">Dactylosporangium siamense</name>
    <dbReference type="NCBI Taxonomy" id="685454"/>
    <lineage>
        <taxon>Bacteria</taxon>
        <taxon>Bacillati</taxon>
        <taxon>Actinomycetota</taxon>
        <taxon>Actinomycetes</taxon>
        <taxon>Micromonosporales</taxon>
        <taxon>Micromonosporaceae</taxon>
        <taxon>Dactylosporangium</taxon>
    </lineage>
</organism>
<dbReference type="RefSeq" id="WP_203851763.1">
    <property type="nucleotide sequence ID" value="NZ_BAAAVW010000014.1"/>
</dbReference>
<feature type="transmembrane region" description="Helical" evidence="1">
    <location>
        <begin position="38"/>
        <end position="59"/>
    </location>
</feature>
<keyword evidence="3" id="KW-1185">Reference proteome</keyword>
<evidence type="ECO:0000256" key="1">
    <source>
        <dbReference type="SAM" id="Phobius"/>
    </source>
</evidence>
<sequence length="476" mass="50064">MTHGLARRLTAAAEEMPAARVPDDLWRRGRRRHRTRRAVAAAAVVVLVALTALLGAGPLDREAIPAGPDPAVPARLHLPWPWQASVAGDPRGPAAVLVSGGGTYQTLDAPGTFGSLIGVVGRDGSYRMLRYGYTYLQAGQDVLLSPDGRFVAGHGTYEHLITSADSTMSVVDLSTGRERRYPGAGAVDPVAWSPDGRRLLIRRYDPNQWATDGRPWDGHDTEESDHGALWLLDLGSGATTRLLDYGHTIPGAAAFAPDGRTVAVQLGRDITLVDVATGGRRVLATLPAGGLLGGAAAYTADGTGIGVFTVVTGCTVDCGDRARNARSWRLTMLSSATGAAGATFATFGGATAKLAGWQRDGTAVVVRYVDEVSSPYDDDPSYEAADAYRAVADADLLALDPRGGTKVLLRKPSNIVWDLDVAADLVAAGAFGGPSPAPGVFPLARWFATVLFVAGWVVCVAGWLLVALVRRRPMVR</sequence>
<evidence type="ECO:0008006" key="4">
    <source>
        <dbReference type="Google" id="ProtNLM"/>
    </source>
</evidence>
<dbReference type="SUPFAM" id="SSF82171">
    <property type="entry name" value="DPP6 N-terminal domain-like"/>
    <property type="match status" value="1"/>
</dbReference>
<gene>
    <name evidence="2" type="ORF">Dsi01nite_081520</name>
</gene>
<comment type="caution">
    <text evidence="2">The sequence shown here is derived from an EMBL/GenBank/DDBJ whole genome shotgun (WGS) entry which is preliminary data.</text>
</comment>
<protein>
    <recommendedName>
        <fullName evidence="4">WD40 repeat domain-containing protein</fullName>
    </recommendedName>
</protein>
<dbReference type="InterPro" id="IPR011042">
    <property type="entry name" value="6-blade_b-propeller_TolB-like"/>
</dbReference>
<reference evidence="2" key="1">
    <citation type="submission" date="2021-01" db="EMBL/GenBank/DDBJ databases">
        <title>Whole genome shotgun sequence of Dactylosporangium siamense NBRC 106093.</title>
        <authorList>
            <person name="Komaki H."/>
            <person name="Tamura T."/>
        </authorList>
    </citation>
    <scope>NUCLEOTIDE SEQUENCE</scope>
    <source>
        <strain evidence="2">NBRC 106093</strain>
    </source>
</reference>
<dbReference type="AlphaFoldDB" id="A0A919UFF6"/>
<proteinExistence type="predicted"/>
<name>A0A919UFF6_9ACTN</name>
<keyword evidence="1" id="KW-0812">Transmembrane</keyword>